<gene>
    <name evidence="3" type="primary">nylB'</name>
    <name evidence="3" type="ORF">SULPSESMR1_02279</name>
</gene>
<keyword evidence="4" id="KW-1185">Reference proteome</keyword>
<dbReference type="PANTHER" id="PTHR43283:SF14">
    <property type="entry name" value="BLL8153 PROTEIN"/>
    <property type="match status" value="1"/>
</dbReference>
<dbReference type="InterPro" id="IPR012338">
    <property type="entry name" value="Beta-lactam/transpept-like"/>
</dbReference>
<feature type="domain" description="Beta-lactamase-related" evidence="2">
    <location>
        <begin position="94"/>
        <end position="371"/>
    </location>
</feature>
<protein>
    <submittedName>
        <fullName evidence="3">6-aminohexanoate-dimer hydrolase</fullName>
        <ecNumber evidence="3">3.5.1.46</ecNumber>
    </submittedName>
</protein>
<dbReference type="RefSeq" id="WP_089420908.1">
    <property type="nucleotide sequence ID" value="NZ_CP022415.1"/>
</dbReference>
<evidence type="ECO:0000313" key="3">
    <source>
        <dbReference type="EMBL" id="ASM73079.1"/>
    </source>
</evidence>
<keyword evidence="1" id="KW-0812">Transmembrane</keyword>
<dbReference type="InterPro" id="IPR050789">
    <property type="entry name" value="Diverse_Enzym_Activities"/>
</dbReference>
<reference evidence="3 4" key="1">
    <citation type="submission" date="2017-07" db="EMBL/GenBank/DDBJ databases">
        <title>Genome Sequence of Sulfitobacter pseudonitzschiae Strain SMR1 Isolated from a culture of the Diatom Skeletonema marinoi.</title>
        <authorList>
            <person name="Topel M."/>
            <person name="Pinder M.I.M."/>
            <person name="Johansson O.N."/>
            <person name="Kourtchenko O."/>
            <person name="Godhe A."/>
            <person name="Clarke A.K."/>
        </authorList>
    </citation>
    <scope>NUCLEOTIDE SEQUENCE [LARGE SCALE GENOMIC DNA]</scope>
    <source>
        <strain evidence="3 4">SMR1</strain>
    </source>
</reference>
<accession>A0A221K285</accession>
<evidence type="ECO:0000259" key="2">
    <source>
        <dbReference type="Pfam" id="PF00144"/>
    </source>
</evidence>
<dbReference type="AlphaFoldDB" id="A0A221K285"/>
<dbReference type="OrthoDB" id="9814204at2"/>
<name>A0A221K285_9RHOB</name>
<organism evidence="3 4">
    <name type="scientific">Pseudosulfitobacter pseudonitzschiae</name>
    <dbReference type="NCBI Taxonomy" id="1402135"/>
    <lineage>
        <taxon>Bacteria</taxon>
        <taxon>Pseudomonadati</taxon>
        <taxon>Pseudomonadota</taxon>
        <taxon>Alphaproteobacteria</taxon>
        <taxon>Rhodobacterales</taxon>
        <taxon>Roseobacteraceae</taxon>
        <taxon>Pseudosulfitobacter</taxon>
    </lineage>
</organism>
<evidence type="ECO:0000256" key="1">
    <source>
        <dbReference type="SAM" id="Phobius"/>
    </source>
</evidence>
<sequence length="394" mass="42871">MRTLLKWALRILLMAVLAAVVIGFWKREEITRLLAVNSLFAEEKIVNNFSHMNDAFLSREIPRGDGPISPLPYGPPMALPAGTDAWIKDRALTSLVVLKNGQIVYEDYYLGTTEDDLRISWSVAKSFLSALMGVLVQEGAIASLDNPVTDYVAQLKGGAYDGATILDVLQMSSGVTFDEDYLDYDSDINRMGRVLALGGKMDDFAASLTETFSAPGAQMKYTSIDTHVLGMVIRRATGRDIASLMSEKIIAPLGFEATPYYLTDGVGAAFVLGGLNLRTRDYARFGQMIAQDGQSQDQQIVPADWIDTAIRPSAKTAAGKIGYGYQWWVPVGATPGQEVTGLGIYGQYLYINKAAGVVIVVTAADRQFNEDGMITSNIDMLRIITKATETTDGT</sequence>
<keyword evidence="1" id="KW-1133">Transmembrane helix</keyword>
<proteinExistence type="predicted"/>
<dbReference type="Gene3D" id="3.40.710.10">
    <property type="entry name" value="DD-peptidase/beta-lactamase superfamily"/>
    <property type="match status" value="1"/>
</dbReference>
<dbReference type="InterPro" id="IPR001466">
    <property type="entry name" value="Beta-lactam-related"/>
</dbReference>
<dbReference type="EMBL" id="CP022415">
    <property type="protein sequence ID" value="ASM73079.1"/>
    <property type="molecule type" value="Genomic_DNA"/>
</dbReference>
<dbReference type="STRING" id="1402135.SAMN05444149_103599"/>
<evidence type="ECO:0000313" key="4">
    <source>
        <dbReference type="Proteomes" id="UP000199754"/>
    </source>
</evidence>
<dbReference type="PANTHER" id="PTHR43283">
    <property type="entry name" value="BETA-LACTAMASE-RELATED"/>
    <property type="match status" value="1"/>
</dbReference>
<dbReference type="Proteomes" id="UP000199754">
    <property type="component" value="Chromosome"/>
</dbReference>
<dbReference type="EC" id="3.5.1.46" evidence="3"/>
<dbReference type="GO" id="GO:0019875">
    <property type="term" value="F:6-aminohexanoate-dimer hydrolase activity"/>
    <property type="evidence" value="ECO:0007669"/>
    <property type="project" value="UniProtKB-EC"/>
</dbReference>
<keyword evidence="1" id="KW-0472">Membrane</keyword>
<dbReference type="SUPFAM" id="SSF56601">
    <property type="entry name" value="beta-lactamase/transpeptidase-like"/>
    <property type="match status" value="1"/>
</dbReference>
<keyword evidence="3" id="KW-0378">Hydrolase</keyword>
<dbReference type="Pfam" id="PF00144">
    <property type="entry name" value="Beta-lactamase"/>
    <property type="match status" value="1"/>
</dbReference>
<dbReference type="KEGG" id="spse:SULPSESMR1_02279"/>
<feature type="transmembrane region" description="Helical" evidence="1">
    <location>
        <begin position="7"/>
        <end position="25"/>
    </location>
</feature>